<proteinExistence type="predicted"/>
<dbReference type="RefSeq" id="YP_010739236.1">
    <property type="nucleotide sequence ID" value="NC_073037.1"/>
</dbReference>
<dbReference type="Proteomes" id="UP001061831">
    <property type="component" value="Segment"/>
</dbReference>
<accession>A0A977TP54</accession>
<evidence type="ECO:0000313" key="1">
    <source>
        <dbReference type="EMBL" id="UXX42045.1"/>
    </source>
</evidence>
<dbReference type="EMBL" id="OP361299">
    <property type="protein sequence ID" value="UXX42045.1"/>
    <property type="molecule type" value="Genomic_DNA"/>
</dbReference>
<dbReference type="KEGG" id="vg:79586622"/>
<keyword evidence="2" id="KW-1185">Reference proteome</keyword>
<organism evidence="1 2">
    <name type="scientific">Pseudomonas phage phiH2</name>
    <dbReference type="NCBI Taxonomy" id="2981578"/>
    <lineage>
        <taxon>Viruses</taxon>
        <taxon>Duplodnaviria</taxon>
        <taxon>Heunggongvirae</taxon>
        <taxon>Uroviricota</taxon>
        <taxon>Caudoviricetes</taxon>
        <taxon>Mesyanzhinovviridae</taxon>
        <taxon>Bradleyvirinae</taxon>
        <taxon>Pamexvirus</taxon>
        <taxon>Pamexvirus phiH2</taxon>
    </lineage>
</organism>
<sequence length="98" mass="10779">MREFIAGSATAVLIGGPADGRRVTLSDPDNPLEYLQVVVPRGPRRVGVVGPPNMRGLADVVVYKAERLREGPYEFTVYVHGEGPFLRRLLAGYRQEGE</sequence>
<reference evidence="1" key="1">
    <citation type="submission" date="2022-09" db="EMBL/GenBank/DDBJ databases">
        <authorList>
            <person name="Li Y.Y."/>
            <person name="Han Q.Z."/>
            <person name="Li P.Z."/>
            <person name="Yang H.J."/>
        </authorList>
    </citation>
    <scope>NUCLEOTIDE SEQUENCE</scope>
</reference>
<name>A0A977TP54_9CAUD</name>
<protein>
    <submittedName>
        <fullName evidence="1">Uncharacterized protein</fullName>
    </submittedName>
</protein>
<dbReference type="GeneID" id="79586622"/>
<evidence type="ECO:0000313" key="2">
    <source>
        <dbReference type="Proteomes" id="UP001061831"/>
    </source>
</evidence>